<dbReference type="EMBL" id="JABFAF010264828">
    <property type="protein sequence ID" value="MBA0876393.1"/>
    <property type="molecule type" value="Genomic_DNA"/>
</dbReference>
<keyword evidence="3" id="KW-1185">Reference proteome</keyword>
<organism evidence="2 3">
    <name type="scientific">Gossypium schwendimanii</name>
    <name type="common">Cotton</name>
    <dbReference type="NCBI Taxonomy" id="34291"/>
    <lineage>
        <taxon>Eukaryota</taxon>
        <taxon>Viridiplantae</taxon>
        <taxon>Streptophyta</taxon>
        <taxon>Embryophyta</taxon>
        <taxon>Tracheophyta</taxon>
        <taxon>Spermatophyta</taxon>
        <taxon>Magnoliopsida</taxon>
        <taxon>eudicotyledons</taxon>
        <taxon>Gunneridae</taxon>
        <taxon>Pentapetalae</taxon>
        <taxon>rosids</taxon>
        <taxon>malvids</taxon>
        <taxon>Malvales</taxon>
        <taxon>Malvaceae</taxon>
        <taxon>Malvoideae</taxon>
        <taxon>Gossypium</taxon>
    </lineage>
</organism>
<keyword evidence="1" id="KW-0472">Membrane</keyword>
<comment type="caution">
    <text evidence="2">The sequence shown here is derived from an EMBL/GenBank/DDBJ whole genome shotgun (WGS) entry which is preliminary data.</text>
</comment>
<dbReference type="OrthoDB" id="1430424at2759"/>
<proteinExistence type="predicted"/>
<protein>
    <submittedName>
        <fullName evidence="2">Uncharacterized protein</fullName>
    </submittedName>
</protein>
<gene>
    <name evidence="2" type="ORF">Goshw_000601</name>
</gene>
<feature type="transmembrane region" description="Helical" evidence="1">
    <location>
        <begin position="21"/>
        <end position="41"/>
    </location>
</feature>
<evidence type="ECO:0000313" key="2">
    <source>
        <dbReference type="EMBL" id="MBA0876393.1"/>
    </source>
</evidence>
<keyword evidence="1" id="KW-1133">Transmembrane helix</keyword>
<accession>A0A7J9MZ67</accession>
<keyword evidence="1" id="KW-0812">Transmembrane</keyword>
<reference evidence="2 3" key="1">
    <citation type="journal article" date="2019" name="Genome Biol. Evol.">
        <title>Insights into the evolution of the New World diploid cottons (Gossypium, subgenus Houzingenia) based on genome sequencing.</title>
        <authorList>
            <person name="Grover C.E."/>
            <person name="Arick M.A. 2nd"/>
            <person name="Thrash A."/>
            <person name="Conover J.L."/>
            <person name="Sanders W.S."/>
            <person name="Peterson D.G."/>
            <person name="Frelichowski J.E."/>
            <person name="Scheffler J.A."/>
            <person name="Scheffler B.E."/>
            <person name="Wendel J.F."/>
        </authorList>
    </citation>
    <scope>NUCLEOTIDE SEQUENCE [LARGE SCALE GENOMIC DNA]</scope>
    <source>
        <strain evidence="2">1</strain>
        <tissue evidence="2">Leaf</tissue>
    </source>
</reference>
<evidence type="ECO:0000313" key="3">
    <source>
        <dbReference type="Proteomes" id="UP000593576"/>
    </source>
</evidence>
<name>A0A7J9MZ67_GOSSC</name>
<dbReference type="AlphaFoldDB" id="A0A7J9MZ67"/>
<dbReference type="Proteomes" id="UP000593576">
    <property type="component" value="Unassembled WGS sequence"/>
</dbReference>
<sequence length="54" mass="6433">MRSGWQFFRIFKNRTLNEEPLGCFQMRSCIDVVILIGFLYLGSGELLDMPHYWC</sequence>
<evidence type="ECO:0000256" key="1">
    <source>
        <dbReference type="SAM" id="Phobius"/>
    </source>
</evidence>